<dbReference type="AlphaFoldDB" id="A0AAD7FXT3"/>
<protein>
    <recommendedName>
        <fullName evidence="4">C2H2-type domain-containing protein</fullName>
    </recommendedName>
</protein>
<accession>A0AAD7FXT3</accession>
<feature type="compositionally biased region" description="Acidic residues" evidence="1">
    <location>
        <begin position="61"/>
        <end position="85"/>
    </location>
</feature>
<organism evidence="2 3">
    <name type="scientific">Roridomyces roridus</name>
    <dbReference type="NCBI Taxonomy" id="1738132"/>
    <lineage>
        <taxon>Eukaryota</taxon>
        <taxon>Fungi</taxon>
        <taxon>Dikarya</taxon>
        <taxon>Basidiomycota</taxon>
        <taxon>Agaricomycotina</taxon>
        <taxon>Agaricomycetes</taxon>
        <taxon>Agaricomycetidae</taxon>
        <taxon>Agaricales</taxon>
        <taxon>Marasmiineae</taxon>
        <taxon>Mycenaceae</taxon>
        <taxon>Roridomyces</taxon>
    </lineage>
</organism>
<feature type="compositionally biased region" description="Basic and acidic residues" evidence="1">
    <location>
        <begin position="141"/>
        <end position="152"/>
    </location>
</feature>
<sequence>MDSSPRRPSLAKLYNNLKAQSDPYEELEHAARLFPMDEDELEYTSSTVSSRSSQAPSFGFDDPDDESEDEADSSSDEDSDVEPLELPESVNPAAYPSHFVRVLNDTPFLPPRAQSVEINQSELPPRKLPLAPSTAHRRAIRVRDDDSDREADCESTGDATDDEYMPSPTLNPRKRTRSPSPTPFRHRIATSPGASSSSSGYSNKRTRLPPPSRNKQASVDEIEGSDDYNDFVCRVCGWVQKNHRLPDFRRHVKTHQRTVEEEAQKGWRCKGVLLSEAAEYSLPSDATSYVFQGRERVGGCMKTFSRRDALKRHLDNKNVACVGHPTAATHN</sequence>
<keyword evidence="3" id="KW-1185">Reference proteome</keyword>
<evidence type="ECO:0008006" key="4">
    <source>
        <dbReference type="Google" id="ProtNLM"/>
    </source>
</evidence>
<reference evidence="2" key="1">
    <citation type="submission" date="2023-03" db="EMBL/GenBank/DDBJ databases">
        <title>Massive genome expansion in bonnet fungi (Mycena s.s.) driven by repeated elements and novel gene families across ecological guilds.</title>
        <authorList>
            <consortium name="Lawrence Berkeley National Laboratory"/>
            <person name="Harder C.B."/>
            <person name="Miyauchi S."/>
            <person name="Viragh M."/>
            <person name="Kuo A."/>
            <person name="Thoen E."/>
            <person name="Andreopoulos B."/>
            <person name="Lu D."/>
            <person name="Skrede I."/>
            <person name="Drula E."/>
            <person name="Henrissat B."/>
            <person name="Morin E."/>
            <person name="Kohler A."/>
            <person name="Barry K."/>
            <person name="LaButti K."/>
            <person name="Morin E."/>
            <person name="Salamov A."/>
            <person name="Lipzen A."/>
            <person name="Mereny Z."/>
            <person name="Hegedus B."/>
            <person name="Baldrian P."/>
            <person name="Stursova M."/>
            <person name="Weitz H."/>
            <person name="Taylor A."/>
            <person name="Grigoriev I.V."/>
            <person name="Nagy L.G."/>
            <person name="Martin F."/>
            <person name="Kauserud H."/>
        </authorList>
    </citation>
    <scope>NUCLEOTIDE SEQUENCE</scope>
    <source>
        <strain evidence="2">9284</strain>
    </source>
</reference>
<proteinExistence type="predicted"/>
<feature type="compositionally biased region" description="Low complexity" evidence="1">
    <location>
        <begin position="45"/>
        <end position="57"/>
    </location>
</feature>
<evidence type="ECO:0000313" key="3">
    <source>
        <dbReference type="Proteomes" id="UP001221142"/>
    </source>
</evidence>
<dbReference type="EMBL" id="JARKIF010000003">
    <property type="protein sequence ID" value="KAJ7644011.1"/>
    <property type="molecule type" value="Genomic_DNA"/>
</dbReference>
<name>A0AAD7FXT3_9AGAR</name>
<feature type="region of interest" description="Disordered" evidence="1">
    <location>
        <begin position="36"/>
        <end position="92"/>
    </location>
</feature>
<evidence type="ECO:0000256" key="1">
    <source>
        <dbReference type="SAM" id="MobiDB-lite"/>
    </source>
</evidence>
<feature type="region of interest" description="Disordered" evidence="1">
    <location>
        <begin position="113"/>
        <end position="221"/>
    </location>
</feature>
<comment type="caution">
    <text evidence="2">The sequence shown here is derived from an EMBL/GenBank/DDBJ whole genome shotgun (WGS) entry which is preliminary data.</text>
</comment>
<gene>
    <name evidence="2" type="ORF">FB45DRAFT_1020813</name>
</gene>
<evidence type="ECO:0000313" key="2">
    <source>
        <dbReference type="EMBL" id="KAJ7644011.1"/>
    </source>
</evidence>
<dbReference type="Proteomes" id="UP001221142">
    <property type="component" value="Unassembled WGS sequence"/>
</dbReference>
<feature type="compositionally biased region" description="Acidic residues" evidence="1">
    <location>
        <begin position="153"/>
        <end position="164"/>
    </location>
</feature>
<feature type="compositionally biased region" description="Low complexity" evidence="1">
    <location>
        <begin position="191"/>
        <end position="202"/>
    </location>
</feature>